<dbReference type="InterPro" id="IPR002104">
    <property type="entry name" value="Integrase_catalytic"/>
</dbReference>
<feature type="domain" description="Tyr recombinase" evidence="4">
    <location>
        <begin position="76"/>
        <end position="267"/>
    </location>
</feature>
<evidence type="ECO:0000256" key="2">
    <source>
        <dbReference type="ARBA" id="ARBA00023125"/>
    </source>
</evidence>
<dbReference type="Pfam" id="PF00589">
    <property type="entry name" value="Phage_integrase"/>
    <property type="match status" value="1"/>
</dbReference>
<dbReference type="SUPFAM" id="SSF56349">
    <property type="entry name" value="DNA breaking-rejoining enzymes"/>
    <property type="match status" value="1"/>
</dbReference>
<dbReference type="PANTHER" id="PTHR30349:SF64">
    <property type="entry name" value="PROPHAGE INTEGRASE INTD-RELATED"/>
    <property type="match status" value="1"/>
</dbReference>
<evidence type="ECO:0000313" key="5">
    <source>
        <dbReference type="EMBL" id="SNQ50551.1"/>
    </source>
</evidence>
<keyword evidence="3" id="KW-0233">DNA recombination</keyword>
<dbReference type="EMBL" id="FZMO01000423">
    <property type="protein sequence ID" value="SNQ50551.1"/>
    <property type="molecule type" value="Genomic_DNA"/>
</dbReference>
<evidence type="ECO:0000259" key="4">
    <source>
        <dbReference type="PROSITE" id="PS51898"/>
    </source>
</evidence>
<dbReference type="Gene3D" id="1.10.443.10">
    <property type="entry name" value="Intergrase catalytic core"/>
    <property type="match status" value="1"/>
</dbReference>
<dbReference type="InterPro" id="IPR011010">
    <property type="entry name" value="DNA_brk_join_enz"/>
</dbReference>
<protein>
    <submittedName>
        <fullName evidence="5">Integrase family protein</fullName>
    </submittedName>
</protein>
<gene>
    <name evidence="5" type="ORF">FRACA_480040</name>
</gene>
<dbReference type="InterPro" id="IPR050090">
    <property type="entry name" value="Tyrosine_recombinase_XerCD"/>
</dbReference>
<dbReference type="Proteomes" id="UP000234331">
    <property type="component" value="Unassembled WGS sequence"/>
</dbReference>
<keyword evidence="6" id="KW-1185">Reference proteome</keyword>
<dbReference type="InterPro" id="IPR013762">
    <property type="entry name" value="Integrase-like_cat_sf"/>
</dbReference>
<dbReference type="GO" id="GO:0003677">
    <property type="term" value="F:DNA binding"/>
    <property type="evidence" value="ECO:0007669"/>
    <property type="project" value="UniProtKB-KW"/>
</dbReference>
<reference evidence="5 6" key="1">
    <citation type="submission" date="2017-06" db="EMBL/GenBank/DDBJ databases">
        <authorList>
            <person name="Kim H.J."/>
            <person name="Triplett B.A."/>
        </authorList>
    </citation>
    <scope>NUCLEOTIDE SEQUENCE [LARGE SCALE GENOMIC DNA]</scope>
    <source>
        <strain evidence="5">FRACA_ARgP5</strain>
    </source>
</reference>
<dbReference type="InterPro" id="IPR010998">
    <property type="entry name" value="Integrase_recombinase_N"/>
</dbReference>
<dbReference type="AlphaFoldDB" id="A0A2I2KY12"/>
<name>A0A2I2KY12_9ACTN</name>
<keyword evidence="2" id="KW-0238">DNA-binding</keyword>
<dbReference type="Gene3D" id="1.10.150.130">
    <property type="match status" value="1"/>
</dbReference>
<dbReference type="PANTHER" id="PTHR30349">
    <property type="entry name" value="PHAGE INTEGRASE-RELATED"/>
    <property type="match status" value="1"/>
</dbReference>
<evidence type="ECO:0000256" key="1">
    <source>
        <dbReference type="ARBA" id="ARBA00008857"/>
    </source>
</evidence>
<evidence type="ECO:0000313" key="6">
    <source>
        <dbReference type="Proteomes" id="UP000234331"/>
    </source>
</evidence>
<dbReference type="GO" id="GO:0006310">
    <property type="term" value="P:DNA recombination"/>
    <property type="evidence" value="ECO:0007669"/>
    <property type="project" value="UniProtKB-KW"/>
</dbReference>
<dbReference type="PROSITE" id="PS51898">
    <property type="entry name" value="TYR_RECOMBINASE"/>
    <property type="match status" value="1"/>
</dbReference>
<organism evidence="5 6">
    <name type="scientific">Frankia canadensis</name>
    <dbReference type="NCBI Taxonomy" id="1836972"/>
    <lineage>
        <taxon>Bacteria</taxon>
        <taxon>Bacillati</taxon>
        <taxon>Actinomycetota</taxon>
        <taxon>Actinomycetes</taxon>
        <taxon>Frankiales</taxon>
        <taxon>Frankiaceae</taxon>
        <taxon>Frankia</taxon>
    </lineage>
</organism>
<dbReference type="GO" id="GO:0015074">
    <property type="term" value="P:DNA integration"/>
    <property type="evidence" value="ECO:0007669"/>
    <property type="project" value="InterPro"/>
</dbReference>
<dbReference type="CDD" id="cd01189">
    <property type="entry name" value="INT_ICEBs1_C_like"/>
    <property type="match status" value="1"/>
</dbReference>
<comment type="similarity">
    <text evidence="1">Belongs to the 'phage' integrase family.</text>
</comment>
<accession>A0A2I2KY12</accession>
<sequence>MRCHVLPQWGDWPLIAIGYLDVQGWVTRLSERLAPQTVVACFRLLYSAMKAAVRARLVAINPCEGVSLPARRARGSVDAPITRAELVGKVLPALPERYRALVLTAAYAGLRWGECAGLRWAQVDLDARRLVVIETVVEVSGRLARKLYPKSEAGRRTVPLPPVLVTHLRRHAELVPAGADDLVFPDSGGDFLRRSNFRRHVWVPARAAADSLTFHGLRHCYATWLITEGVPVNVVQVALGHERASTTLDRYTHRPRDYEDRLRDALTDSADDSLTGDDREG</sequence>
<evidence type="ECO:0000256" key="3">
    <source>
        <dbReference type="ARBA" id="ARBA00023172"/>
    </source>
</evidence>
<proteinExistence type="inferred from homology"/>